<dbReference type="InterPro" id="IPR003661">
    <property type="entry name" value="HisK_dim/P_dom"/>
</dbReference>
<dbReference type="InterPro" id="IPR004358">
    <property type="entry name" value="Sig_transdc_His_kin-like_C"/>
</dbReference>
<keyword evidence="3 6" id="KW-0597">Phosphoprotein</keyword>
<feature type="domain" description="Histidine kinase" evidence="7">
    <location>
        <begin position="155"/>
        <end position="373"/>
    </location>
</feature>
<dbReference type="CDD" id="cd00082">
    <property type="entry name" value="HisKA"/>
    <property type="match status" value="1"/>
</dbReference>
<dbReference type="AlphaFoldDB" id="A0A975BHI8"/>
<dbReference type="KEGG" id="dmm:dnm_011550"/>
<keyword evidence="4" id="KW-0808">Transferase</keyword>
<dbReference type="CDD" id="cd19920">
    <property type="entry name" value="REC_PA4781-like"/>
    <property type="match status" value="1"/>
</dbReference>
<dbReference type="Pfam" id="PF00072">
    <property type="entry name" value="Response_reg"/>
    <property type="match status" value="1"/>
</dbReference>
<dbReference type="PROSITE" id="PS50109">
    <property type="entry name" value="HIS_KIN"/>
    <property type="match status" value="1"/>
</dbReference>
<dbReference type="PANTHER" id="PTHR43547:SF2">
    <property type="entry name" value="HYBRID SIGNAL TRANSDUCTION HISTIDINE KINASE C"/>
    <property type="match status" value="1"/>
</dbReference>
<gene>
    <name evidence="9" type="ORF">dnm_011550</name>
</gene>
<reference evidence="9" key="1">
    <citation type="journal article" date="2021" name="Microb. Physiol.">
        <title>Proteogenomic Insights into the Physiology of Marine, Sulfate-Reducing, Filamentous Desulfonema limicola and Desulfonema magnum.</title>
        <authorList>
            <person name="Schnaars V."/>
            <person name="Wohlbrand L."/>
            <person name="Scheve S."/>
            <person name="Hinrichs C."/>
            <person name="Reinhardt R."/>
            <person name="Rabus R."/>
        </authorList>
    </citation>
    <scope>NUCLEOTIDE SEQUENCE</scope>
    <source>
        <strain evidence="9">4be13</strain>
    </source>
</reference>
<evidence type="ECO:0000256" key="1">
    <source>
        <dbReference type="ARBA" id="ARBA00000085"/>
    </source>
</evidence>
<evidence type="ECO:0000313" key="9">
    <source>
        <dbReference type="EMBL" id="QTA85150.1"/>
    </source>
</evidence>
<dbReference type="InterPro" id="IPR001789">
    <property type="entry name" value="Sig_transdc_resp-reg_receiver"/>
</dbReference>
<evidence type="ECO:0000256" key="2">
    <source>
        <dbReference type="ARBA" id="ARBA00012438"/>
    </source>
</evidence>
<evidence type="ECO:0000256" key="3">
    <source>
        <dbReference type="ARBA" id="ARBA00022553"/>
    </source>
</evidence>
<keyword evidence="5 9" id="KW-0418">Kinase</keyword>
<dbReference type="InterPro" id="IPR011006">
    <property type="entry name" value="CheY-like_superfamily"/>
</dbReference>
<comment type="catalytic activity">
    <reaction evidence="1">
        <text>ATP + protein L-histidine = ADP + protein N-phospho-L-histidine.</text>
        <dbReference type="EC" id="2.7.13.3"/>
    </reaction>
</comment>
<dbReference type="EC" id="2.7.13.3" evidence="2"/>
<protein>
    <recommendedName>
        <fullName evidence="2">histidine kinase</fullName>
        <ecNumber evidence="2">2.7.13.3</ecNumber>
    </recommendedName>
</protein>
<evidence type="ECO:0000259" key="8">
    <source>
        <dbReference type="PROSITE" id="PS50110"/>
    </source>
</evidence>
<evidence type="ECO:0000256" key="5">
    <source>
        <dbReference type="ARBA" id="ARBA00022777"/>
    </source>
</evidence>
<accession>A0A975BHI8</accession>
<name>A0A975BHI8_9BACT</name>
<evidence type="ECO:0000259" key="7">
    <source>
        <dbReference type="PROSITE" id="PS50109"/>
    </source>
</evidence>
<evidence type="ECO:0000256" key="4">
    <source>
        <dbReference type="ARBA" id="ARBA00022679"/>
    </source>
</evidence>
<dbReference type="InterPro" id="IPR036097">
    <property type="entry name" value="HisK_dim/P_sf"/>
</dbReference>
<dbReference type="InterPro" id="IPR036890">
    <property type="entry name" value="HATPase_C_sf"/>
</dbReference>
<dbReference type="PROSITE" id="PS50110">
    <property type="entry name" value="RESPONSE_REGULATORY"/>
    <property type="match status" value="1"/>
</dbReference>
<dbReference type="SUPFAM" id="SSF52172">
    <property type="entry name" value="CheY-like"/>
    <property type="match status" value="1"/>
</dbReference>
<dbReference type="PRINTS" id="PR00344">
    <property type="entry name" value="BCTRLSENSOR"/>
</dbReference>
<evidence type="ECO:0000256" key="6">
    <source>
        <dbReference type="PROSITE-ProRule" id="PRU00169"/>
    </source>
</evidence>
<dbReference type="SMART" id="SM00388">
    <property type="entry name" value="HisKA"/>
    <property type="match status" value="1"/>
</dbReference>
<dbReference type="FunFam" id="3.30.565.10:FF:000006">
    <property type="entry name" value="Sensor histidine kinase WalK"/>
    <property type="match status" value="1"/>
</dbReference>
<dbReference type="GO" id="GO:0000155">
    <property type="term" value="F:phosphorelay sensor kinase activity"/>
    <property type="evidence" value="ECO:0007669"/>
    <property type="project" value="InterPro"/>
</dbReference>
<dbReference type="Pfam" id="PF00512">
    <property type="entry name" value="HisKA"/>
    <property type="match status" value="1"/>
</dbReference>
<dbReference type="Pfam" id="PF02518">
    <property type="entry name" value="HATPase_c"/>
    <property type="match status" value="1"/>
</dbReference>
<organism evidence="9 10">
    <name type="scientific">Desulfonema magnum</name>
    <dbReference type="NCBI Taxonomy" id="45655"/>
    <lineage>
        <taxon>Bacteria</taxon>
        <taxon>Pseudomonadati</taxon>
        <taxon>Thermodesulfobacteriota</taxon>
        <taxon>Desulfobacteria</taxon>
        <taxon>Desulfobacterales</taxon>
        <taxon>Desulfococcaceae</taxon>
        <taxon>Desulfonema</taxon>
    </lineage>
</organism>
<feature type="domain" description="Response regulatory" evidence="8">
    <location>
        <begin position="10"/>
        <end position="126"/>
    </location>
</feature>
<evidence type="ECO:0000313" key="10">
    <source>
        <dbReference type="Proteomes" id="UP000663722"/>
    </source>
</evidence>
<dbReference type="Gene3D" id="3.30.565.10">
    <property type="entry name" value="Histidine kinase-like ATPase, C-terminal domain"/>
    <property type="match status" value="1"/>
</dbReference>
<sequence length="375" mass="42542">MNSEKSEQAKILIVDNDPIILSLLSDFLKESGFIPLISENGNEGLLYAEFDRPDLILLDVMMPGMDGFETCRRLKENEHTKDIPVIFLTGLSNSTNKIRGFESGAADYIPKPFQLEEVSARITAHLTIQHQKKELSQLNARLSELNAAKDKFFSIIAHDLKSPFNGLINLTSFVVESFEDLDRKTIKEYMELIHNSSKETFTLLENLLEWSRSQTGRIIWNPRKTDIKDVVNKNLALFRQMADEKNIFLTNEIKKNIFVYADENMIATVIRNLVTNALKYTNSCGKVSVRYQDAGDFVEILVSDTGVGIEKEHIDKLFRIDIHYSTRGTAKEHGSGLGLILCKEFVEKNRGKIRVESEPGKGTTFGFTLMKLPLD</sequence>
<dbReference type="InterPro" id="IPR003594">
    <property type="entry name" value="HATPase_dom"/>
</dbReference>
<dbReference type="SUPFAM" id="SSF55874">
    <property type="entry name" value="ATPase domain of HSP90 chaperone/DNA topoisomerase II/histidine kinase"/>
    <property type="match status" value="1"/>
</dbReference>
<dbReference type="Gene3D" id="3.40.50.2300">
    <property type="match status" value="1"/>
</dbReference>
<dbReference type="InterPro" id="IPR005467">
    <property type="entry name" value="His_kinase_dom"/>
</dbReference>
<dbReference type="Proteomes" id="UP000663722">
    <property type="component" value="Chromosome"/>
</dbReference>
<proteinExistence type="predicted"/>
<dbReference type="SUPFAM" id="SSF47384">
    <property type="entry name" value="Homodimeric domain of signal transducing histidine kinase"/>
    <property type="match status" value="1"/>
</dbReference>
<dbReference type="SMART" id="SM00387">
    <property type="entry name" value="HATPase_c"/>
    <property type="match status" value="1"/>
</dbReference>
<dbReference type="Gene3D" id="1.10.287.130">
    <property type="match status" value="1"/>
</dbReference>
<keyword evidence="10" id="KW-1185">Reference proteome</keyword>
<dbReference type="SMART" id="SM00448">
    <property type="entry name" value="REC"/>
    <property type="match status" value="1"/>
</dbReference>
<dbReference type="EMBL" id="CP061800">
    <property type="protein sequence ID" value="QTA85150.1"/>
    <property type="molecule type" value="Genomic_DNA"/>
</dbReference>
<dbReference type="RefSeq" id="WP_207681320.1">
    <property type="nucleotide sequence ID" value="NZ_CP061800.1"/>
</dbReference>
<feature type="modified residue" description="4-aspartylphosphate" evidence="6">
    <location>
        <position position="59"/>
    </location>
</feature>
<dbReference type="PANTHER" id="PTHR43547">
    <property type="entry name" value="TWO-COMPONENT HISTIDINE KINASE"/>
    <property type="match status" value="1"/>
</dbReference>